<dbReference type="Proteomes" id="UP000321595">
    <property type="component" value="Chromosome"/>
</dbReference>
<evidence type="ECO:0000256" key="5">
    <source>
        <dbReference type="ARBA" id="ARBA00022777"/>
    </source>
</evidence>
<proteinExistence type="predicted"/>
<dbReference type="Gene3D" id="3.40.50.2300">
    <property type="match status" value="1"/>
</dbReference>
<dbReference type="KEGG" id="bbae:FRD01_15335"/>
<dbReference type="PANTHER" id="PTHR43395:SF8">
    <property type="entry name" value="HISTIDINE KINASE"/>
    <property type="match status" value="1"/>
</dbReference>
<dbReference type="Gene3D" id="3.30.565.10">
    <property type="entry name" value="Histidine kinase-like ATPase, C-terminal domain"/>
    <property type="match status" value="1"/>
</dbReference>
<dbReference type="SMART" id="SM01231">
    <property type="entry name" value="H-kinase_dim"/>
    <property type="match status" value="1"/>
</dbReference>
<organism evidence="11 12">
    <name type="scientific">Microvenator marinus</name>
    <dbReference type="NCBI Taxonomy" id="2600177"/>
    <lineage>
        <taxon>Bacteria</taxon>
        <taxon>Deltaproteobacteria</taxon>
        <taxon>Bradymonadales</taxon>
        <taxon>Microvenatoraceae</taxon>
        <taxon>Microvenator</taxon>
    </lineage>
</organism>
<dbReference type="SUPFAM" id="SSF52172">
    <property type="entry name" value="CheY-like"/>
    <property type="match status" value="1"/>
</dbReference>
<dbReference type="InterPro" id="IPR036641">
    <property type="entry name" value="HPT_dom_sf"/>
</dbReference>
<keyword evidence="12" id="KW-1185">Reference proteome</keyword>
<evidence type="ECO:0000256" key="1">
    <source>
        <dbReference type="ARBA" id="ARBA00000085"/>
    </source>
</evidence>
<dbReference type="GO" id="GO:0005737">
    <property type="term" value="C:cytoplasm"/>
    <property type="evidence" value="ECO:0007669"/>
    <property type="project" value="InterPro"/>
</dbReference>
<dbReference type="PROSITE" id="PS50109">
    <property type="entry name" value="HIS_KIN"/>
    <property type="match status" value="1"/>
</dbReference>
<dbReference type="SMART" id="SM00387">
    <property type="entry name" value="HATPase_c"/>
    <property type="match status" value="1"/>
</dbReference>
<dbReference type="PRINTS" id="PR00344">
    <property type="entry name" value="BCTRLSENSOR"/>
</dbReference>
<evidence type="ECO:0000259" key="9">
    <source>
        <dbReference type="PROSITE" id="PS50110"/>
    </source>
</evidence>
<feature type="domain" description="Response regulatory" evidence="9">
    <location>
        <begin position="555"/>
        <end position="671"/>
    </location>
</feature>
<dbReference type="InterPro" id="IPR036890">
    <property type="entry name" value="HATPase_C_sf"/>
</dbReference>
<evidence type="ECO:0000259" key="10">
    <source>
        <dbReference type="PROSITE" id="PS50894"/>
    </source>
</evidence>
<feature type="domain" description="Histidine kinase" evidence="8">
    <location>
        <begin position="206"/>
        <end position="434"/>
    </location>
</feature>
<evidence type="ECO:0000313" key="12">
    <source>
        <dbReference type="Proteomes" id="UP000321595"/>
    </source>
</evidence>
<dbReference type="SMART" id="SM00448">
    <property type="entry name" value="REC"/>
    <property type="match status" value="1"/>
</dbReference>
<dbReference type="SUPFAM" id="SSF47226">
    <property type="entry name" value="Histidine-containing phosphotransfer domain, HPT domain"/>
    <property type="match status" value="1"/>
</dbReference>
<dbReference type="Pfam" id="PF01627">
    <property type="entry name" value="Hpt"/>
    <property type="match status" value="1"/>
</dbReference>
<dbReference type="Pfam" id="PF00072">
    <property type="entry name" value="Response_reg"/>
    <property type="match status" value="1"/>
</dbReference>
<dbReference type="InterPro" id="IPR008207">
    <property type="entry name" value="Sig_transdc_His_kin_Hpt_dom"/>
</dbReference>
<evidence type="ECO:0000256" key="3">
    <source>
        <dbReference type="ARBA" id="ARBA00022553"/>
    </source>
</evidence>
<dbReference type="CDD" id="cd00088">
    <property type="entry name" value="HPT"/>
    <property type="match status" value="1"/>
</dbReference>
<dbReference type="InterPro" id="IPR011006">
    <property type="entry name" value="CheY-like_superfamily"/>
</dbReference>
<dbReference type="RefSeq" id="WP_146961139.1">
    <property type="nucleotide sequence ID" value="NZ_CP042467.1"/>
</dbReference>
<dbReference type="InterPro" id="IPR004358">
    <property type="entry name" value="Sig_transdc_His_kin-like_C"/>
</dbReference>
<dbReference type="EMBL" id="CP042467">
    <property type="protein sequence ID" value="QED28581.1"/>
    <property type="molecule type" value="Genomic_DNA"/>
</dbReference>
<dbReference type="GO" id="GO:0006935">
    <property type="term" value="P:chemotaxis"/>
    <property type="evidence" value="ECO:0007669"/>
    <property type="project" value="UniProtKB-KW"/>
</dbReference>
<dbReference type="PROSITE" id="PS50894">
    <property type="entry name" value="HPT"/>
    <property type="match status" value="1"/>
</dbReference>
<dbReference type="PROSITE" id="PS50110">
    <property type="entry name" value="RESPONSE_REGULATORY"/>
    <property type="match status" value="1"/>
</dbReference>
<evidence type="ECO:0000313" key="11">
    <source>
        <dbReference type="EMBL" id="QED28581.1"/>
    </source>
</evidence>
<dbReference type="Pfam" id="PF02518">
    <property type="entry name" value="HATPase_c"/>
    <property type="match status" value="1"/>
</dbReference>
<dbReference type="GO" id="GO:0000155">
    <property type="term" value="F:phosphorelay sensor kinase activity"/>
    <property type="evidence" value="ECO:0007669"/>
    <property type="project" value="InterPro"/>
</dbReference>
<evidence type="ECO:0000259" key="8">
    <source>
        <dbReference type="PROSITE" id="PS50109"/>
    </source>
</evidence>
<evidence type="ECO:0000256" key="4">
    <source>
        <dbReference type="ARBA" id="ARBA00022679"/>
    </source>
</evidence>
<accession>A0A5B8XTH6</accession>
<comment type="catalytic activity">
    <reaction evidence="1">
        <text>ATP + protein L-histidine = ADP + protein N-phospho-L-histidine.</text>
        <dbReference type="EC" id="2.7.13.3"/>
    </reaction>
</comment>
<dbReference type="FunFam" id="3.30.565.10:FF:000016">
    <property type="entry name" value="Chemotaxis protein CheA, putative"/>
    <property type="match status" value="1"/>
</dbReference>
<dbReference type="PANTHER" id="PTHR43395">
    <property type="entry name" value="SENSOR HISTIDINE KINASE CHEA"/>
    <property type="match status" value="1"/>
</dbReference>
<dbReference type="InterPro" id="IPR051315">
    <property type="entry name" value="Bact_Chemotaxis_CheA"/>
</dbReference>
<dbReference type="InterPro" id="IPR003594">
    <property type="entry name" value="HATPase_dom"/>
</dbReference>
<dbReference type="Gene3D" id="1.20.120.160">
    <property type="entry name" value="HPT domain"/>
    <property type="match status" value="1"/>
</dbReference>
<dbReference type="AlphaFoldDB" id="A0A5B8XTH6"/>
<keyword evidence="3 7" id="KW-0597">Phosphoprotein</keyword>
<evidence type="ECO:0000256" key="2">
    <source>
        <dbReference type="ARBA" id="ARBA00012438"/>
    </source>
</evidence>
<evidence type="ECO:0000256" key="7">
    <source>
        <dbReference type="PROSITE-ProRule" id="PRU00169"/>
    </source>
</evidence>
<dbReference type="InterPro" id="IPR004105">
    <property type="entry name" value="CheA-like_dim"/>
</dbReference>
<dbReference type="OrthoDB" id="9803176at2"/>
<gene>
    <name evidence="11" type="ORF">FRD01_15335</name>
</gene>
<feature type="domain" description="HPt" evidence="10">
    <location>
        <begin position="3"/>
        <end position="101"/>
    </location>
</feature>
<evidence type="ECO:0000256" key="6">
    <source>
        <dbReference type="PROSITE-ProRule" id="PRU00110"/>
    </source>
</evidence>
<keyword evidence="5" id="KW-0418">Kinase</keyword>
<name>A0A5B8XTH6_9DELT</name>
<sequence length="677" mass="74835">MSLGALIEKFRGVALERVDKMASLVHELEVEHDDELLDALLRETHTLKGEARMMSFADINLVSHLTEQVAIEGLRSTPRRDDTFEVLHFGLDILRTLLTKSAGEAPADLTGFVDKMMSWRNPGSRKTSEFKRVRTGETTSLNAKALKVRGQTAIRVDFERLENLSGLSGEVNLSARQLAHQFEVTHHLLHALNEEVERTTEVLPRALANNLKSAFHRLHVGVQELEYESHQTLHRAAHLEEVVQELRHVPVAEVLSHYPRAVRALALENAKKIRLVHEFGDVKVDRGIITGLSDPLLHLVRNAVDHGVESPSVRRAQEKPEEGEITLICQNLGSSLRVVVRDDGAGMDPNRLREVAIERELLTPKEAAELSDQEALRLIFEPGFSTRAQASDLSGRGIGMDVVMQKVVEFGGSVEVESTHGVGTTIVLEIPTSSTMNSVLLLASADILVAVALQDIEEVNAAAGGDGLDITDLFNLPPVPTKYRVTLKSGKVLRAARILGERQALIRPLGAFLAGAKLCRGIALTDTGEQVPLLNTYAISEEASELKVRTERASRVLVVDDSDVTRALIRSILRGAGYLVWEARDGQHAQVVIEEARPHLVVCDLQMPVMDGLEFLRWLRQHSRYSDIAALMLTTQAGEQDKDRARDAGADEFMGKLDFDESRLVRSVERLLKRAGS</sequence>
<dbReference type="InterPro" id="IPR001789">
    <property type="entry name" value="Sig_transdc_resp-reg_receiver"/>
</dbReference>
<dbReference type="SUPFAM" id="SSF55874">
    <property type="entry name" value="ATPase domain of HSP90 chaperone/DNA topoisomerase II/histidine kinase"/>
    <property type="match status" value="1"/>
</dbReference>
<dbReference type="EC" id="2.7.13.3" evidence="2"/>
<keyword evidence="4" id="KW-0808">Transferase</keyword>
<protein>
    <recommendedName>
        <fullName evidence="2">histidine kinase</fullName>
        <ecNumber evidence="2">2.7.13.3</ecNumber>
    </recommendedName>
</protein>
<reference evidence="11 12" key="1">
    <citation type="submission" date="2019-08" db="EMBL/GenBank/DDBJ databases">
        <authorList>
            <person name="Liang Q."/>
        </authorList>
    </citation>
    <scope>NUCLEOTIDE SEQUENCE [LARGE SCALE GENOMIC DNA]</scope>
    <source>
        <strain evidence="11 12">V1718</strain>
    </source>
</reference>
<feature type="modified residue" description="Phosphohistidine" evidence="6">
    <location>
        <position position="45"/>
    </location>
</feature>
<feature type="modified residue" description="4-aspartylphosphate" evidence="7">
    <location>
        <position position="604"/>
    </location>
</feature>
<dbReference type="InterPro" id="IPR005467">
    <property type="entry name" value="His_kinase_dom"/>
</dbReference>